<evidence type="ECO:0000256" key="2">
    <source>
        <dbReference type="ARBA" id="ARBA00022737"/>
    </source>
</evidence>
<dbReference type="Pfam" id="PF00415">
    <property type="entry name" value="RCC1"/>
    <property type="match status" value="5"/>
</dbReference>
<dbReference type="InterPro" id="IPR000408">
    <property type="entry name" value="Reg_chr_condens"/>
</dbReference>
<gene>
    <name evidence="4" type="ORF">OV287_39315</name>
</gene>
<evidence type="ECO:0000313" key="4">
    <source>
        <dbReference type="EMBL" id="MCY1080515.1"/>
    </source>
</evidence>
<dbReference type="PANTHER" id="PTHR45982">
    <property type="entry name" value="REGULATOR OF CHROMOSOME CONDENSATION"/>
    <property type="match status" value="1"/>
</dbReference>
<evidence type="ECO:0000256" key="1">
    <source>
        <dbReference type="ARBA" id="ARBA00022658"/>
    </source>
</evidence>
<dbReference type="PROSITE" id="PS00626">
    <property type="entry name" value="RCC1_2"/>
    <property type="match status" value="1"/>
</dbReference>
<dbReference type="PANTHER" id="PTHR45982:SF1">
    <property type="entry name" value="REGULATOR OF CHROMOSOME CONDENSATION"/>
    <property type="match status" value="1"/>
</dbReference>
<comment type="caution">
    <text evidence="4">The sequence shown here is derived from an EMBL/GenBank/DDBJ whole genome shotgun (WGS) entry which is preliminary data.</text>
</comment>
<feature type="domain" description="RCC1-like" evidence="3">
    <location>
        <begin position="190"/>
        <end position="485"/>
    </location>
</feature>
<sequence length="761" mass="79352">MALLTAVMMTGCGTGEEQPLRHPAAPPLSRAALEDPGLAGRAWDAPLRDVLAAGRGHSLALDADGAVWAWGYNHFGQLGDGTLRNRSLPVKLTGLEQMKSVVAGPQHTLALREDGTVWGWGENQRGQLGRPSSFDPDPVPAQVPGLTGVVALATSTTHSLALREDGTVWSWGDNQRGQLGDGTGVGRYTPAPVPGLTGIVALSARGEYSLALRTDGTVWSWGSNQSGQLGRPESYNPNPTPEQVPGLTGVVALSAGEYHVLALHTDGTVWSWGDNSNGQLGRTTEFANDSTPVQVPGLTHVAGLAAGSHFSLALRKNGTVWAWGGNTSGQLTPRQVEGVKHVIALVAGAHPLVMSKNGIVWAWGSNGAGELGTGTDLRPTPVQVQGLSNAMNVTAGRSHFLTLRTDGTVWGWGANWQGQLGDGSRTQRASPVQVQNLSEVVAISAGTSHSLALRADGTVWGWGDDFRGQLGGHGTGSQTTPVRVPGLTDVVAIRAAGAHSLALRADGTVWAWGANTYGQLGRPANYAANPTPAQVPGLTDVVALASGDYYVLALRADGTVWGWGTNSTGQLGRPANYAANPIPAQVPGLTGVVALSAYEHVLALREDGTVWAWGANWQGQLGDGTRVTRHTPAPVPSLTEVKDITAASGNSLVVRQDGTVWGFGTNDYLQVANTEQSSYLTPVQRPDLAGVTALASGGGTVVALREDGTLMAWGSNANDKIGDGVSSFHATPTRVRLPCRFTGMPSRDHRASEARHCPATP</sequence>
<dbReference type="SUPFAM" id="SSF50965">
    <property type="entry name" value="Galactose oxidase, central domain"/>
    <property type="match status" value="1"/>
</dbReference>
<accession>A0ABT4AFV0</accession>
<dbReference type="Proteomes" id="UP001207654">
    <property type="component" value="Unassembled WGS sequence"/>
</dbReference>
<dbReference type="Pfam" id="PF13540">
    <property type="entry name" value="RCC1_2"/>
    <property type="match status" value="1"/>
</dbReference>
<dbReference type="InterPro" id="IPR051553">
    <property type="entry name" value="Ran_GTPase-activating"/>
</dbReference>
<proteinExistence type="predicted"/>
<evidence type="ECO:0000259" key="3">
    <source>
        <dbReference type="Pfam" id="PF25390"/>
    </source>
</evidence>
<dbReference type="InterPro" id="IPR009091">
    <property type="entry name" value="RCC1/BLIP-II"/>
</dbReference>
<dbReference type="Gene3D" id="2.130.10.30">
    <property type="entry name" value="Regulator of chromosome condensation 1/beta-lactamase-inhibitor protein II"/>
    <property type="match status" value="5"/>
</dbReference>
<dbReference type="SUPFAM" id="SSF50985">
    <property type="entry name" value="RCC1/BLIP-II"/>
    <property type="match status" value="2"/>
</dbReference>
<keyword evidence="5" id="KW-1185">Reference proteome</keyword>
<reference evidence="4 5" key="1">
    <citation type="submission" date="2022-11" db="EMBL/GenBank/DDBJ databases">
        <title>Minimal conservation of predation-associated metabolite biosynthetic gene clusters underscores biosynthetic potential of Myxococcota including descriptions for ten novel species: Archangium lansinium sp. nov., Myxococcus landrumus sp. nov., Nannocystis bai.</title>
        <authorList>
            <person name="Ahearne A."/>
            <person name="Stevens C."/>
            <person name="Phillips K."/>
        </authorList>
    </citation>
    <scope>NUCLEOTIDE SEQUENCE [LARGE SCALE GENOMIC DNA]</scope>
    <source>
        <strain evidence="4 5">MIWBW</strain>
    </source>
</reference>
<dbReference type="EMBL" id="JAPNKA010000001">
    <property type="protein sequence ID" value="MCY1080515.1"/>
    <property type="molecule type" value="Genomic_DNA"/>
</dbReference>
<organism evidence="4 5">
    <name type="scientific">Archangium lansingense</name>
    <dbReference type="NCBI Taxonomy" id="2995310"/>
    <lineage>
        <taxon>Bacteria</taxon>
        <taxon>Pseudomonadati</taxon>
        <taxon>Myxococcota</taxon>
        <taxon>Myxococcia</taxon>
        <taxon>Myxococcales</taxon>
        <taxon>Cystobacterineae</taxon>
        <taxon>Archangiaceae</taxon>
        <taxon>Archangium</taxon>
    </lineage>
</organism>
<dbReference type="Pfam" id="PF25390">
    <property type="entry name" value="WD40_RLD"/>
    <property type="match status" value="1"/>
</dbReference>
<dbReference type="RefSeq" id="WP_267539174.1">
    <property type="nucleotide sequence ID" value="NZ_JAPNKA010000001.1"/>
</dbReference>
<name>A0ABT4AFV0_9BACT</name>
<dbReference type="InterPro" id="IPR058923">
    <property type="entry name" value="RCC1-like_dom"/>
</dbReference>
<evidence type="ECO:0000313" key="5">
    <source>
        <dbReference type="Proteomes" id="UP001207654"/>
    </source>
</evidence>
<dbReference type="InterPro" id="IPR011043">
    <property type="entry name" value="Gal_Oxase/kelch_b-propeller"/>
</dbReference>
<keyword evidence="1" id="KW-0344">Guanine-nucleotide releasing factor</keyword>
<protein>
    <submittedName>
        <fullName evidence="4">RCC1 repeat-containing protein</fullName>
    </submittedName>
</protein>
<keyword evidence="2" id="KW-0677">Repeat</keyword>
<dbReference type="PRINTS" id="PR00633">
    <property type="entry name" value="RCCNDNSATION"/>
</dbReference>
<dbReference type="PROSITE" id="PS50012">
    <property type="entry name" value="RCC1_3"/>
    <property type="match status" value="13"/>
</dbReference>